<evidence type="ECO:0000313" key="3">
    <source>
        <dbReference type="Proteomes" id="UP001162741"/>
    </source>
</evidence>
<sequence length="147" mass="15564">MRPFPLVLKAGLLAGTLDIIAAILVYGYIISHAPALRILQTVASGVYGSKAFAGGWAMAIQGLLFHYLIAIAWAGVFLLLWQLLPGIRRNWVLTGIGFGVLVWAVMNLLVLPVSGAMPTVLTVKGVLVSMLIVVLCVGLPVAAVFGR</sequence>
<organism evidence="2 3">
    <name type="scientific">Chitinophaga horti</name>
    <dbReference type="NCBI Taxonomy" id="2920382"/>
    <lineage>
        <taxon>Bacteria</taxon>
        <taxon>Pseudomonadati</taxon>
        <taxon>Bacteroidota</taxon>
        <taxon>Chitinophagia</taxon>
        <taxon>Chitinophagales</taxon>
        <taxon>Chitinophagaceae</taxon>
        <taxon>Chitinophaga</taxon>
    </lineage>
</organism>
<keyword evidence="1" id="KW-0812">Transmembrane</keyword>
<dbReference type="EMBL" id="CP107006">
    <property type="protein sequence ID" value="UYQ91076.1"/>
    <property type="molecule type" value="Genomic_DNA"/>
</dbReference>
<keyword evidence="3" id="KW-1185">Reference proteome</keyword>
<feature type="transmembrane region" description="Helical" evidence="1">
    <location>
        <begin position="125"/>
        <end position="145"/>
    </location>
</feature>
<proteinExistence type="predicted"/>
<protein>
    <recommendedName>
        <fullName evidence="4">DUF1440 domain-containing protein</fullName>
    </recommendedName>
</protein>
<feature type="transmembrane region" description="Helical" evidence="1">
    <location>
        <begin position="91"/>
        <end position="113"/>
    </location>
</feature>
<accession>A0ABY6IY48</accession>
<feature type="transmembrane region" description="Helical" evidence="1">
    <location>
        <begin position="64"/>
        <end position="84"/>
    </location>
</feature>
<feature type="transmembrane region" description="Helical" evidence="1">
    <location>
        <begin position="6"/>
        <end position="26"/>
    </location>
</feature>
<evidence type="ECO:0008006" key="4">
    <source>
        <dbReference type="Google" id="ProtNLM"/>
    </source>
</evidence>
<dbReference type="Proteomes" id="UP001162741">
    <property type="component" value="Chromosome"/>
</dbReference>
<evidence type="ECO:0000256" key="1">
    <source>
        <dbReference type="SAM" id="Phobius"/>
    </source>
</evidence>
<keyword evidence="1" id="KW-1133">Transmembrane helix</keyword>
<evidence type="ECO:0000313" key="2">
    <source>
        <dbReference type="EMBL" id="UYQ91076.1"/>
    </source>
</evidence>
<name>A0ABY6IY48_9BACT</name>
<keyword evidence="1" id="KW-0472">Membrane</keyword>
<reference evidence="2" key="1">
    <citation type="submission" date="2022-10" db="EMBL/GenBank/DDBJ databases">
        <title>Chitinophaga sp. nov., isolated from soil.</title>
        <authorList>
            <person name="Jeon C.O."/>
        </authorList>
    </citation>
    <scope>NUCLEOTIDE SEQUENCE</scope>
    <source>
        <strain evidence="2">R8</strain>
    </source>
</reference>
<gene>
    <name evidence="2" type="ORF">MKQ68_13335</name>
</gene>
<dbReference type="RefSeq" id="WP_264279558.1">
    <property type="nucleotide sequence ID" value="NZ_CP107006.1"/>
</dbReference>